<dbReference type="EC" id="2.3.1.179" evidence="3 14"/>
<evidence type="ECO:0000256" key="5">
    <source>
        <dbReference type="ARBA" id="ARBA00022516"/>
    </source>
</evidence>
<keyword evidence="5 14" id="KW-0444">Lipid biosynthesis</keyword>
<dbReference type="RefSeq" id="WP_263251587.1">
    <property type="nucleotide sequence ID" value="NZ_BAABLT010000045.1"/>
</dbReference>
<dbReference type="PIRSF" id="PIRSF000447">
    <property type="entry name" value="KAS_II"/>
    <property type="match status" value="1"/>
</dbReference>
<dbReference type="InterPro" id="IPR014030">
    <property type="entry name" value="Ketoacyl_synth_N"/>
</dbReference>
<dbReference type="Pfam" id="PF02801">
    <property type="entry name" value="Ketoacyl-synt_C"/>
    <property type="match status" value="1"/>
</dbReference>
<dbReference type="InterPro" id="IPR000794">
    <property type="entry name" value="Beta-ketoacyl_synthase"/>
</dbReference>
<protein>
    <recommendedName>
        <fullName evidence="4 14">3-oxoacyl-[acyl-carrier-protein] synthase 2</fullName>
        <ecNumber evidence="3 14">2.3.1.179</ecNumber>
    </recommendedName>
</protein>
<dbReference type="PANTHER" id="PTHR11712">
    <property type="entry name" value="POLYKETIDE SYNTHASE-RELATED"/>
    <property type="match status" value="1"/>
</dbReference>
<evidence type="ECO:0000256" key="4">
    <source>
        <dbReference type="ARBA" id="ARBA00014657"/>
    </source>
</evidence>
<reference evidence="18" key="1">
    <citation type="journal article" date="2019" name="Int. J. Syst. Evol. Microbiol.">
        <title>The Global Catalogue of Microorganisms (GCM) 10K type strain sequencing project: providing services to taxonomists for standard genome sequencing and annotation.</title>
        <authorList>
            <consortium name="The Broad Institute Genomics Platform"/>
            <consortium name="The Broad Institute Genome Sequencing Center for Infectious Disease"/>
            <person name="Wu L."/>
            <person name="Ma J."/>
        </authorList>
    </citation>
    <scope>NUCLEOTIDE SEQUENCE [LARGE SCALE GENOMIC DNA]</scope>
    <source>
        <strain evidence="18">CCUG 56401</strain>
    </source>
</reference>
<keyword evidence="9 14" id="KW-0275">Fatty acid biosynthesis</keyword>
<dbReference type="CDD" id="cd00834">
    <property type="entry name" value="KAS_I_II"/>
    <property type="match status" value="1"/>
</dbReference>
<name>A0ABW3FVA3_9PSEU</name>
<dbReference type="InterPro" id="IPR016039">
    <property type="entry name" value="Thiolase-like"/>
</dbReference>
<dbReference type="InterPro" id="IPR020841">
    <property type="entry name" value="PKS_Beta-ketoAc_synthase_dom"/>
</dbReference>
<dbReference type="Proteomes" id="UP001597018">
    <property type="component" value="Unassembled WGS sequence"/>
</dbReference>
<evidence type="ECO:0000256" key="8">
    <source>
        <dbReference type="ARBA" id="ARBA00023098"/>
    </source>
</evidence>
<dbReference type="Gene3D" id="3.40.47.10">
    <property type="match status" value="2"/>
</dbReference>
<evidence type="ECO:0000256" key="14">
    <source>
        <dbReference type="PIRNR" id="PIRNR000447"/>
    </source>
</evidence>
<evidence type="ECO:0000256" key="11">
    <source>
        <dbReference type="ARBA" id="ARBA00024006"/>
    </source>
</evidence>
<comment type="pathway">
    <text evidence="1 14">Lipid metabolism; fatty acid biosynthesis.</text>
</comment>
<comment type="function">
    <text evidence="11 14">Involved in the type II fatty acid elongation cycle. Catalyzes the elongation of a wide range of acyl-ACP by the addition of two carbons from malonyl-ACP to an acyl acceptor. Can efficiently catalyze the conversion of palmitoleoyl-ACP (cis-hexadec-9-enoyl-ACP) to cis-vaccenoyl-ACP (cis-octadec-11-enoyl-ACP), an essential step in the thermal regulation of fatty acid composition.</text>
</comment>
<comment type="caution">
    <text evidence="17">The sequence shown here is derived from an EMBL/GenBank/DDBJ whole genome shotgun (WGS) entry which is preliminary data.</text>
</comment>
<comment type="similarity">
    <text evidence="2 14 15">Belongs to the thiolase-like superfamily. Beta-ketoacyl-ACP synthases family.</text>
</comment>
<dbReference type="EMBL" id="JBHTIW010000020">
    <property type="protein sequence ID" value="MFD0922322.1"/>
    <property type="molecule type" value="Genomic_DNA"/>
</dbReference>
<evidence type="ECO:0000256" key="9">
    <source>
        <dbReference type="ARBA" id="ARBA00023160"/>
    </source>
</evidence>
<keyword evidence="10 14" id="KW-0012">Acyltransferase</keyword>
<accession>A0ABW3FVA3</accession>
<evidence type="ECO:0000256" key="13">
    <source>
        <dbReference type="ARBA" id="ARBA00047659"/>
    </source>
</evidence>
<comment type="catalytic activity">
    <reaction evidence="12 14">
        <text>(9Z)-hexadecenoyl-[ACP] + malonyl-[ACP] + H(+) = 3-oxo-(11Z)-octadecenoyl-[ACP] + holo-[ACP] + CO2</text>
        <dbReference type="Rhea" id="RHEA:55040"/>
        <dbReference type="Rhea" id="RHEA-COMP:9623"/>
        <dbReference type="Rhea" id="RHEA-COMP:9685"/>
        <dbReference type="Rhea" id="RHEA-COMP:10800"/>
        <dbReference type="Rhea" id="RHEA-COMP:14074"/>
        <dbReference type="ChEBI" id="CHEBI:15378"/>
        <dbReference type="ChEBI" id="CHEBI:16526"/>
        <dbReference type="ChEBI" id="CHEBI:64479"/>
        <dbReference type="ChEBI" id="CHEBI:78449"/>
        <dbReference type="ChEBI" id="CHEBI:83989"/>
        <dbReference type="ChEBI" id="CHEBI:138538"/>
        <dbReference type="EC" id="2.3.1.179"/>
    </reaction>
</comment>
<organism evidence="17 18">
    <name type="scientific">Saccharopolyspora rosea</name>
    <dbReference type="NCBI Taxonomy" id="524884"/>
    <lineage>
        <taxon>Bacteria</taxon>
        <taxon>Bacillati</taxon>
        <taxon>Actinomycetota</taxon>
        <taxon>Actinomycetes</taxon>
        <taxon>Pseudonocardiales</taxon>
        <taxon>Pseudonocardiaceae</taxon>
        <taxon>Saccharopolyspora</taxon>
    </lineage>
</organism>
<evidence type="ECO:0000256" key="12">
    <source>
        <dbReference type="ARBA" id="ARBA00047318"/>
    </source>
</evidence>
<dbReference type="SUPFAM" id="SSF53901">
    <property type="entry name" value="Thiolase-like"/>
    <property type="match status" value="2"/>
</dbReference>
<dbReference type="Pfam" id="PF00109">
    <property type="entry name" value="ketoacyl-synt"/>
    <property type="match status" value="1"/>
</dbReference>
<feature type="domain" description="Ketosynthase family 3 (KS3)" evidence="16">
    <location>
        <begin position="2"/>
        <end position="413"/>
    </location>
</feature>
<dbReference type="InterPro" id="IPR014031">
    <property type="entry name" value="Ketoacyl_synth_C"/>
</dbReference>
<dbReference type="NCBIfam" id="NF005589">
    <property type="entry name" value="PRK07314.1"/>
    <property type="match status" value="1"/>
</dbReference>
<dbReference type="PROSITE" id="PS52004">
    <property type="entry name" value="KS3_2"/>
    <property type="match status" value="1"/>
</dbReference>
<dbReference type="InterPro" id="IPR017568">
    <property type="entry name" value="3-oxoacyl-ACP_synth-2"/>
</dbReference>
<evidence type="ECO:0000256" key="15">
    <source>
        <dbReference type="RuleBase" id="RU003694"/>
    </source>
</evidence>
<evidence type="ECO:0000256" key="1">
    <source>
        <dbReference type="ARBA" id="ARBA00005194"/>
    </source>
</evidence>
<evidence type="ECO:0000313" key="18">
    <source>
        <dbReference type="Proteomes" id="UP001597018"/>
    </source>
</evidence>
<comment type="catalytic activity">
    <reaction evidence="13 14">
        <text>a fatty acyl-[ACP] + malonyl-[ACP] + H(+) = a 3-oxoacyl-[ACP] + holo-[ACP] + CO2</text>
        <dbReference type="Rhea" id="RHEA:22836"/>
        <dbReference type="Rhea" id="RHEA-COMP:9623"/>
        <dbReference type="Rhea" id="RHEA-COMP:9685"/>
        <dbReference type="Rhea" id="RHEA-COMP:9916"/>
        <dbReference type="Rhea" id="RHEA-COMP:14125"/>
        <dbReference type="ChEBI" id="CHEBI:15378"/>
        <dbReference type="ChEBI" id="CHEBI:16526"/>
        <dbReference type="ChEBI" id="CHEBI:64479"/>
        <dbReference type="ChEBI" id="CHEBI:78449"/>
        <dbReference type="ChEBI" id="CHEBI:78776"/>
        <dbReference type="ChEBI" id="CHEBI:138651"/>
    </reaction>
</comment>
<keyword evidence="18" id="KW-1185">Reference proteome</keyword>
<evidence type="ECO:0000256" key="3">
    <source>
        <dbReference type="ARBA" id="ARBA00012356"/>
    </source>
</evidence>
<evidence type="ECO:0000256" key="2">
    <source>
        <dbReference type="ARBA" id="ARBA00008467"/>
    </source>
</evidence>
<keyword evidence="8" id="KW-0443">Lipid metabolism</keyword>
<keyword evidence="6 14" id="KW-0808">Transferase</keyword>
<dbReference type="PANTHER" id="PTHR11712:SF336">
    <property type="entry name" value="3-OXOACYL-[ACYL-CARRIER-PROTEIN] SYNTHASE, MITOCHONDRIAL"/>
    <property type="match status" value="1"/>
</dbReference>
<gene>
    <name evidence="17" type="ORF">ACFQ16_21465</name>
</gene>
<keyword evidence="7" id="KW-0276">Fatty acid metabolism</keyword>
<evidence type="ECO:0000256" key="7">
    <source>
        <dbReference type="ARBA" id="ARBA00022832"/>
    </source>
</evidence>
<evidence type="ECO:0000259" key="16">
    <source>
        <dbReference type="PROSITE" id="PS52004"/>
    </source>
</evidence>
<evidence type="ECO:0000313" key="17">
    <source>
        <dbReference type="EMBL" id="MFD0922322.1"/>
    </source>
</evidence>
<evidence type="ECO:0000256" key="10">
    <source>
        <dbReference type="ARBA" id="ARBA00023315"/>
    </source>
</evidence>
<sequence length="414" mass="42445">MTTDVVITGLGATTPLGGDVASTWDGLLNGRTGIRRLEADWVDGYDLPTKIGAPLAVEPGEILPRVQLRRMDRCEAIAVVAARQAWADAGFELPTDDAEPVDPDRLGISLGTGIGGPLTLLAQDDAMEAGGIRKVSPLTVPMLMPNGPAAMVSLELRARAGVHSPASACASGAEGLAKGADMIRQGHADVVVTGGAEACIHPITIAGFSQARTLSTRNDDPDRASRPFDVDRDGFVMGEGAGVVVLESAEHAAARGARVYARLAGYGITSDAYHITGSHPDGVGQVGAMRKALRAAGLEPSDIGHVNAHATSTVVGDVGEATSVRKALGEGAVVTAPKGALGHLVGGAGAVESIATILSLHHGVIPATRNLEDLDPKVELDVVTDKPRHVEQTAALNNAFGFGGHNVALAFTRA</sequence>
<dbReference type="SMART" id="SM00825">
    <property type="entry name" value="PKS_KS"/>
    <property type="match status" value="1"/>
</dbReference>
<proteinExistence type="inferred from homology"/>
<evidence type="ECO:0000256" key="6">
    <source>
        <dbReference type="ARBA" id="ARBA00022679"/>
    </source>
</evidence>